<comment type="caution">
    <text evidence="2">The sequence shown here is derived from an EMBL/GenBank/DDBJ whole genome shotgun (WGS) entry which is preliminary data.</text>
</comment>
<dbReference type="OrthoDB" id="420519at2759"/>
<proteinExistence type="predicted"/>
<keyword evidence="1" id="KW-1133">Transmembrane helix</keyword>
<dbReference type="Proteomes" id="UP000194236">
    <property type="component" value="Unassembled WGS sequence"/>
</dbReference>
<feature type="non-terminal residue" evidence="2">
    <location>
        <position position="81"/>
    </location>
</feature>
<keyword evidence="1" id="KW-0812">Transmembrane</keyword>
<gene>
    <name evidence="2" type="ORF">BLA29_013417</name>
</gene>
<keyword evidence="1" id="KW-0472">Membrane</keyword>
<organism evidence="2 3">
    <name type="scientific">Euroglyphus maynei</name>
    <name type="common">Mayne's house dust mite</name>
    <dbReference type="NCBI Taxonomy" id="6958"/>
    <lineage>
        <taxon>Eukaryota</taxon>
        <taxon>Metazoa</taxon>
        <taxon>Ecdysozoa</taxon>
        <taxon>Arthropoda</taxon>
        <taxon>Chelicerata</taxon>
        <taxon>Arachnida</taxon>
        <taxon>Acari</taxon>
        <taxon>Acariformes</taxon>
        <taxon>Sarcoptiformes</taxon>
        <taxon>Astigmata</taxon>
        <taxon>Psoroptidia</taxon>
        <taxon>Analgoidea</taxon>
        <taxon>Pyroglyphidae</taxon>
        <taxon>Pyroglyphinae</taxon>
        <taxon>Euroglyphus</taxon>
    </lineage>
</organism>
<sequence>MFCCQNSDEKKFLTKKNIRQVGPIEKERRQSNHCTDIPFAIVFILFLFGLGAIAFYAFNIGSPFRLIHGSDSFGNVCGQRN</sequence>
<reference evidence="2 3" key="1">
    <citation type="submission" date="2017-03" db="EMBL/GenBank/DDBJ databases">
        <title>Genome Survey of Euroglyphus maynei.</title>
        <authorList>
            <person name="Arlian L.G."/>
            <person name="Morgan M.S."/>
            <person name="Rider S.D."/>
        </authorList>
    </citation>
    <scope>NUCLEOTIDE SEQUENCE [LARGE SCALE GENOMIC DNA]</scope>
    <source>
        <strain evidence="2">Arlian Lab</strain>
        <tissue evidence="2">Whole body</tissue>
    </source>
</reference>
<dbReference type="EMBL" id="MUJZ01040977">
    <property type="protein sequence ID" value="OTF75639.1"/>
    <property type="molecule type" value="Genomic_DNA"/>
</dbReference>
<protein>
    <submittedName>
        <fullName evidence="2">Uncharacterized protein</fullName>
    </submittedName>
</protein>
<name>A0A1Y3B4A5_EURMA</name>
<keyword evidence="3" id="KW-1185">Reference proteome</keyword>
<feature type="transmembrane region" description="Helical" evidence="1">
    <location>
        <begin position="37"/>
        <end position="58"/>
    </location>
</feature>
<evidence type="ECO:0000313" key="2">
    <source>
        <dbReference type="EMBL" id="OTF75639.1"/>
    </source>
</evidence>
<accession>A0A1Y3B4A5</accession>
<evidence type="ECO:0000256" key="1">
    <source>
        <dbReference type="SAM" id="Phobius"/>
    </source>
</evidence>
<evidence type="ECO:0000313" key="3">
    <source>
        <dbReference type="Proteomes" id="UP000194236"/>
    </source>
</evidence>
<dbReference type="AlphaFoldDB" id="A0A1Y3B4A5"/>